<feature type="domain" description="TonB-dependent receptor plug" evidence="3">
    <location>
        <begin position="104"/>
        <end position="204"/>
    </location>
</feature>
<accession>A0ABW6DH46</accession>
<feature type="signal peptide" evidence="2">
    <location>
        <begin position="1"/>
        <end position="17"/>
    </location>
</feature>
<keyword evidence="1" id="KW-0812">Transmembrane</keyword>
<keyword evidence="1" id="KW-1134">Transmembrane beta strand</keyword>
<comment type="similarity">
    <text evidence="1">Belongs to the TonB-dependent receptor family.</text>
</comment>
<evidence type="ECO:0000256" key="2">
    <source>
        <dbReference type="SAM" id="SignalP"/>
    </source>
</evidence>
<dbReference type="InterPro" id="IPR023997">
    <property type="entry name" value="TonB-dep_OMP_SusC/RagA_CS"/>
</dbReference>
<dbReference type="InterPro" id="IPR039426">
    <property type="entry name" value="TonB-dep_rcpt-like"/>
</dbReference>
<dbReference type="InterPro" id="IPR012910">
    <property type="entry name" value="Plug_dom"/>
</dbReference>
<dbReference type="NCBIfam" id="TIGR04057">
    <property type="entry name" value="SusC_RagA_signa"/>
    <property type="match status" value="1"/>
</dbReference>
<keyword evidence="2" id="KW-0732">Signal</keyword>
<keyword evidence="1" id="KW-0813">Transport</keyword>
<dbReference type="InterPro" id="IPR037066">
    <property type="entry name" value="Plug_dom_sf"/>
</dbReference>
<evidence type="ECO:0000256" key="1">
    <source>
        <dbReference type="PROSITE-ProRule" id="PRU01360"/>
    </source>
</evidence>
<dbReference type="EMBL" id="JBBKXZ010000004">
    <property type="protein sequence ID" value="MFD3395042.1"/>
    <property type="molecule type" value="Genomic_DNA"/>
</dbReference>
<dbReference type="RefSeq" id="WP_377983918.1">
    <property type="nucleotide sequence ID" value="NZ_JBBKXZ010000004.1"/>
</dbReference>
<evidence type="ECO:0000259" key="3">
    <source>
        <dbReference type="Pfam" id="PF07715"/>
    </source>
</evidence>
<reference evidence="4 5" key="1">
    <citation type="submission" date="2024-03" db="EMBL/GenBank/DDBJ databases">
        <title>Aquirufa genome sequencing.</title>
        <authorList>
            <person name="Pitt A."/>
            <person name="Hahn M.W."/>
        </authorList>
    </citation>
    <scope>NUCLEOTIDE SEQUENCE [LARGE SCALE GENOMIC DNA]</scope>
    <source>
        <strain evidence="4 5">OSTEICH-129V</strain>
    </source>
</reference>
<keyword evidence="5" id="KW-1185">Reference proteome</keyword>
<organism evidence="4 5">
    <name type="scientific">Aquirufa avitistagni</name>
    <dbReference type="NCBI Taxonomy" id="3104728"/>
    <lineage>
        <taxon>Bacteria</taxon>
        <taxon>Pseudomonadati</taxon>
        <taxon>Bacteroidota</taxon>
        <taxon>Cytophagia</taxon>
        <taxon>Cytophagales</taxon>
        <taxon>Flectobacillaceae</taxon>
        <taxon>Aquirufa</taxon>
    </lineage>
</organism>
<evidence type="ECO:0000313" key="5">
    <source>
        <dbReference type="Proteomes" id="UP001598138"/>
    </source>
</evidence>
<comment type="caution">
    <text evidence="4">The sequence shown here is derived from an EMBL/GenBank/DDBJ whole genome shotgun (WGS) entry which is preliminary data.</text>
</comment>
<sequence>MKNKLLFLMLISLQALGQSESAEGILQKYFHSDRQQISIRKDTLWVIWNEPADKINPQEFRDTSAIPLNQINQVKFIKGRNAQGEPGIGMQLIPWVSVEKVKSKSLNDVDNQTLNQVNVATVNQKLQGQVSGVTIGNDNSPGGGAMVRIRGIGSINANSPLYVVDGVPISGNINSINPGDIASVSVLKDPSQTAMYGVRGANGVIVISTIKGGTTATGIPEEFQRGVTLPLTLWTWGKQSKDFKKSGSDKNLKKLLSE</sequence>
<dbReference type="Proteomes" id="UP001598138">
    <property type="component" value="Unassembled WGS sequence"/>
</dbReference>
<comment type="subcellular location">
    <subcellularLocation>
        <location evidence="1">Cell outer membrane</location>
        <topology evidence="1">Multi-pass membrane protein</topology>
    </subcellularLocation>
</comment>
<dbReference type="Gene3D" id="2.170.130.10">
    <property type="entry name" value="TonB-dependent receptor, plug domain"/>
    <property type="match status" value="1"/>
</dbReference>
<proteinExistence type="inferred from homology"/>
<gene>
    <name evidence="4" type="ORF">U0R10_10460</name>
</gene>
<dbReference type="Pfam" id="PF07715">
    <property type="entry name" value="Plug"/>
    <property type="match status" value="1"/>
</dbReference>
<dbReference type="SUPFAM" id="SSF56935">
    <property type="entry name" value="Porins"/>
    <property type="match status" value="1"/>
</dbReference>
<evidence type="ECO:0000313" key="4">
    <source>
        <dbReference type="EMBL" id="MFD3395042.1"/>
    </source>
</evidence>
<keyword evidence="1" id="KW-0998">Cell outer membrane</keyword>
<feature type="chain" id="PRO_5047266921" evidence="2">
    <location>
        <begin position="18"/>
        <end position="258"/>
    </location>
</feature>
<dbReference type="PROSITE" id="PS52016">
    <property type="entry name" value="TONB_DEPENDENT_REC_3"/>
    <property type="match status" value="1"/>
</dbReference>
<name>A0ABW6DH46_9BACT</name>
<protein>
    <submittedName>
        <fullName evidence="4">TonB-dependent receptor plug domain-containing protein</fullName>
    </submittedName>
</protein>
<keyword evidence="1" id="KW-0472">Membrane</keyword>
<keyword evidence="4" id="KW-0675">Receptor</keyword>